<gene>
    <name evidence="2" type="ORF">C7460_11071</name>
</gene>
<name>A0A3D9L2E4_MARFU</name>
<sequence length="208" mass="24512">MKIKYLFFGLITCMLIGEITYLVIQIYELNTEVIECGNSYNNCERDRKSNQRAIIYNLFSENVQLPDVRLINSKNESKNLSSIFMEDKLLIYRFYDETCSQCVEDELDIVKQLEDSVGIRNIAIISTFNLNKLISLIKRKEIRCSFYSYSESFPIPIENDRYVASFFVLEKSLYTRFVYKAGGDQIINSPYFKRIINYIKKDETSNFQ</sequence>
<dbReference type="Proteomes" id="UP000256779">
    <property type="component" value="Unassembled WGS sequence"/>
</dbReference>
<keyword evidence="1" id="KW-0472">Membrane</keyword>
<keyword evidence="1" id="KW-1133">Transmembrane helix</keyword>
<dbReference type="EMBL" id="QREG01000010">
    <property type="protein sequence ID" value="RED98399.1"/>
    <property type="molecule type" value="Genomic_DNA"/>
</dbReference>
<dbReference type="AlphaFoldDB" id="A0A3D9L2E4"/>
<accession>A0A3D9L2E4</accession>
<evidence type="ECO:0000313" key="3">
    <source>
        <dbReference type="Proteomes" id="UP000256779"/>
    </source>
</evidence>
<proteinExistence type="predicted"/>
<keyword evidence="3" id="KW-1185">Reference proteome</keyword>
<comment type="caution">
    <text evidence="2">The sequence shown here is derived from an EMBL/GenBank/DDBJ whole genome shotgun (WGS) entry which is preliminary data.</text>
</comment>
<evidence type="ECO:0000256" key="1">
    <source>
        <dbReference type="SAM" id="Phobius"/>
    </source>
</evidence>
<feature type="transmembrane region" description="Helical" evidence="1">
    <location>
        <begin position="5"/>
        <end position="24"/>
    </location>
</feature>
<keyword evidence="1" id="KW-0812">Transmembrane</keyword>
<reference evidence="2 3" key="1">
    <citation type="submission" date="2018-07" db="EMBL/GenBank/DDBJ databases">
        <title>Genomic Encyclopedia of Type Strains, Phase IV (KMG-IV): sequencing the most valuable type-strain genomes for metagenomic binning, comparative biology and taxonomic classification.</title>
        <authorList>
            <person name="Goeker M."/>
        </authorList>
    </citation>
    <scope>NUCLEOTIDE SEQUENCE [LARGE SCALE GENOMIC DNA]</scope>
    <source>
        <strain evidence="2 3">DSM 4134</strain>
    </source>
</reference>
<evidence type="ECO:0000313" key="2">
    <source>
        <dbReference type="EMBL" id="RED98399.1"/>
    </source>
</evidence>
<organism evidence="2 3">
    <name type="scientific">Marinoscillum furvescens DSM 4134</name>
    <dbReference type="NCBI Taxonomy" id="1122208"/>
    <lineage>
        <taxon>Bacteria</taxon>
        <taxon>Pseudomonadati</taxon>
        <taxon>Bacteroidota</taxon>
        <taxon>Cytophagia</taxon>
        <taxon>Cytophagales</taxon>
        <taxon>Reichenbachiellaceae</taxon>
        <taxon>Marinoscillum</taxon>
    </lineage>
</organism>
<dbReference type="RefSeq" id="WP_115868355.1">
    <property type="nucleotide sequence ID" value="NZ_QREG01000010.1"/>
</dbReference>
<protein>
    <recommendedName>
        <fullName evidence="4">AhpC/TSA family protein</fullName>
    </recommendedName>
</protein>
<evidence type="ECO:0008006" key="4">
    <source>
        <dbReference type="Google" id="ProtNLM"/>
    </source>
</evidence>